<dbReference type="Gene3D" id="1.10.10.10">
    <property type="entry name" value="Winged helix-like DNA-binding domain superfamily/Winged helix DNA-binding domain"/>
    <property type="match status" value="1"/>
</dbReference>
<proteinExistence type="predicted"/>
<evidence type="ECO:0000256" key="2">
    <source>
        <dbReference type="ARBA" id="ARBA00023125"/>
    </source>
</evidence>
<dbReference type="EMBL" id="JAAFYZ010000356">
    <property type="protein sequence ID" value="MBS2554339.1"/>
    <property type="molecule type" value="Genomic_DNA"/>
</dbReference>
<evidence type="ECO:0000256" key="1">
    <source>
        <dbReference type="ARBA" id="ARBA00023015"/>
    </source>
</evidence>
<dbReference type="SMART" id="SM00345">
    <property type="entry name" value="HTH_GNTR"/>
    <property type="match status" value="1"/>
</dbReference>
<sequence length="236" mass="25641">MAKLVKADALYKQLANAIRDGIATGRWQPGDMLPSEAALKTEYDVSATTVRQALIALRAEGLIHVRNGIGSFVSSSYNQPATTIDRAHDAETPVLTPTGEPMLYRGKTDPSLAALLNISEDEPLFIVDAPAVEDGTGRKILIRTLIPIEATDGYAPDPDADPATLLAMQIKRHGKASTTEYVRARMPNPDERSALDLSDAVPIFETIRVATAKRRTIYAETQRTSTEGVQLAYPIR</sequence>
<dbReference type="RefSeq" id="WP_212021695.1">
    <property type="nucleotide sequence ID" value="NZ_JAAFYZ010000356.1"/>
</dbReference>
<feature type="domain" description="HTH gntR-type" evidence="4">
    <location>
        <begin position="8"/>
        <end position="76"/>
    </location>
</feature>
<evidence type="ECO:0000256" key="3">
    <source>
        <dbReference type="ARBA" id="ARBA00023163"/>
    </source>
</evidence>
<keyword evidence="1" id="KW-0805">Transcription regulation</keyword>
<keyword evidence="2" id="KW-0238">DNA-binding</keyword>
<dbReference type="PANTHER" id="PTHR44846:SF17">
    <property type="entry name" value="GNTR-FAMILY TRANSCRIPTIONAL REGULATOR"/>
    <property type="match status" value="1"/>
</dbReference>
<dbReference type="CDD" id="cd07377">
    <property type="entry name" value="WHTH_GntR"/>
    <property type="match status" value="1"/>
</dbReference>
<dbReference type="Pfam" id="PF00392">
    <property type="entry name" value="GntR"/>
    <property type="match status" value="1"/>
</dbReference>
<gene>
    <name evidence="5" type="ORF">KGQ19_46540</name>
</gene>
<dbReference type="Proteomes" id="UP000730482">
    <property type="component" value="Unassembled WGS sequence"/>
</dbReference>
<dbReference type="PROSITE" id="PS50949">
    <property type="entry name" value="HTH_GNTR"/>
    <property type="match status" value="1"/>
</dbReference>
<dbReference type="InterPro" id="IPR000524">
    <property type="entry name" value="Tscrpt_reg_HTH_GntR"/>
</dbReference>
<evidence type="ECO:0000313" key="5">
    <source>
        <dbReference type="EMBL" id="MBS2554339.1"/>
    </source>
</evidence>
<reference evidence="5 6" key="1">
    <citation type="submission" date="2020-02" db="EMBL/GenBank/DDBJ databases">
        <title>Acidophilic actinobacteria isolated from forest soil.</title>
        <authorList>
            <person name="Golinska P."/>
        </authorList>
    </citation>
    <scope>NUCLEOTIDE SEQUENCE [LARGE SCALE GENOMIC DNA]</scope>
    <source>
        <strain evidence="5 6">NL8</strain>
    </source>
</reference>
<comment type="caution">
    <text evidence="5">The sequence shown here is derived from an EMBL/GenBank/DDBJ whole genome shotgun (WGS) entry which is preliminary data.</text>
</comment>
<dbReference type="Gene3D" id="3.40.1410.10">
    <property type="entry name" value="Chorismate lyase-like"/>
    <property type="match status" value="1"/>
</dbReference>
<dbReference type="InterPro" id="IPR050679">
    <property type="entry name" value="Bact_HTH_transcr_reg"/>
</dbReference>
<evidence type="ECO:0000313" key="6">
    <source>
        <dbReference type="Proteomes" id="UP000730482"/>
    </source>
</evidence>
<name>A0ABS5L890_9ACTN</name>
<dbReference type="InterPro" id="IPR028978">
    <property type="entry name" value="Chorismate_lyase_/UTRA_dom_sf"/>
</dbReference>
<dbReference type="SUPFAM" id="SSF64288">
    <property type="entry name" value="Chorismate lyase-like"/>
    <property type="match status" value="1"/>
</dbReference>
<keyword evidence="3" id="KW-0804">Transcription</keyword>
<dbReference type="PANTHER" id="PTHR44846">
    <property type="entry name" value="MANNOSYL-D-GLYCERATE TRANSPORT/METABOLISM SYSTEM REPRESSOR MNGR-RELATED"/>
    <property type="match status" value="1"/>
</dbReference>
<protein>
    <submittedName>
        <fullName evidence="5">GntR family transcriptional regulator</fullName>
    </submittedName>
</protein>
<dbReference type="InterPro" id="IPR036390">
    <property type="entry name" value="WH_DNA-bd_sf"/>
</dbReference>
<organism evidence="5 6">
    <name type="scientific">Catenulispora pinistramenti</name>
    <dbReference type="NCBI Taxonomy" id="2705254"/>
    <lineage>
        <taxon>Bacteria</taxon>
        <taxon>Bacillati</taxon>
        <taxon>Actinomycetota</taxon>
        <taxon>Actinomycetes</taxon>
        <taxon>Catenulisporales</taxon>
        <taxon>Catenulisporaceae</taxon>
        <taxon>Catenulispora</taxon>
    </lineage>
</organism>
<dbReference type="SUPFAM" id="SSF46785">
    <property type="entry name" value="Winged helix' DNA-binding domain"/>
    <property type="match status" value="1"/>
</dbReference>
<dbReference type="PRINTS" id="PR00035">
    <property type="entry name" value="HTHGNTR"/>
</dbReference>
<accession>A0ABS5L890</accession>
<keyword evidence="6" id="KW-1185">Reference proteome</keyword>
<evidence type="ECO:0000259" key="4">
    <source>
        <dbReference type="PROSITE" id="PS50949"/>
    </source>
</evidence>
<dbReference type="InterPro" id="IPR036388">
    <property type="entry name" value="WH-like_DNA-bd_sf"/>
</dbReference>